<reference evidence="2 3" key="1">
    <citation type="submission" date="2018-10" db="EMBL/GenBank/DDBJ databases">
        <title>Isolation of pseudouridimycin from Streptomyces albus DSM 40763.</title>
        <authorList>
            <person name="Rosenqvist P."/>
            <person name="Metsae-Ketelae M."/>
            <person name="Virta P."/>
        </authorList>
    </citation>
    <scope>NUCLEOTIDE SEQUENCE [LARGE SCALE GENOMIC DNA]</scope>
    <source>
        <strain evidence="2 3">DSM 40763</strain>
    </source>
</reference>
<evidence type="ECO:0000313" key="3">
    <source>
        <dbReference type="Proteomes" id="UP000298111"/>
    </source>
</evidence>
<dbReference type="GeneID" id="75183146"/>
<feature type="compositionally biased region" description="Low complexity" evidence="1">
    <location>
        <begin position="133"/>
        <end position="151"/>
    </location>
</feature>
<evidence type="ECO:0000313" key="2">
    <source>
        <dbReference type="EMBL" id="TGG84598.1"/>
    </source>
</evidence>
<dbReference type="RefSeq" id="WP_037613332.1">
    <property type="nucleotide sequence ID" value="NZ_BNEJ01000020.1"/>
</dbReference>
<dbReference type="SUPFAM" id="SSF53756">
    <property type="entry name" value="UDP-Glycosyltransferase/glycogen phosphorylase"/>
    <property type="match status" value="1"/>
</dbReference>
<proteinExistence type="predicted"/>
<comment type="caution">
    <text evidence="2">The sequence shown here is derived from an EMBL/GenBank/DDBJ whole genome shotgun (WGS) entry which is preliminary data.</text>
</comment>
<organism evidence="2 3">
    <name type="scientific">Streptomyces albus</name>
    <dbReference type="NCBI Taxonomy" id="1888"/>
    <lineage>
        <taxon>Bacteria</taxon>
        <taxon>Bacillati</taxon>
        <taxon>Actinomycetota</taxon>
        <taxon>Actinomycetes</taxon>
        <taxon>Kitasatosporales</taxon>
        <taxon>Streptomycetaceae</taxon>
        <taxon>Streptomyces</taxon>
    </lineage>
</organism>
<dbReference type="AlphaFoldDB" id="A0A8H1QVP2"/>
<feature type="region of interest" description="Disordered" evidence="1">
    <location>
        <begin position="119"/>
        <end position="152"/>
    </location>
</feature>
<dbReference type="Proteomes" id="UP000298111">
    <property type="component" value="Unassembled WGS sequence"/>
</dbReference>
<accession>A0A8H1QVP2</accession>
<name>A0A8H1QVP2_9ACTN</name>
<evidence type="ECO:0000256" key="1">
    <source>
        <dbReference type="SAM" id="MobiDB-lite"/>
    </source>
</evidence>
<dbReference type="EMBL" id="RCIY01000046">
    <property type="protein sequence ID" value="TGG84598.1"/>
    <property type="molecule type" value="Genomic_DNA"/>
</dbReference>
<protein>
    <submittedName>
        <fullName evidence="2">Uncharacterized protein</fullName>
    </submittedName>
</protein>
<gene>
    <name evidence="2" type="ORF">D8771_12075</name>
</gene>
<sequence>MTATTLHTHWRHVPVRLDAGRWATRQVRRKLLVVVHTVTAGQRLLDAVRLLEGDPRIQTVFTAAPDVFSNGVGDFLSRLKALVLPWEQAVETEFDLALAAAHGGLHEVHAPVLVLPHGAGHNKTVRHPSATVPPRASGPASRAPSGTPPAGERNVYGLGRQWLVRDGAVVPEAVLLAHHDELARLGRECPEALHVAQVVGDPCYDRIAASLPSRALYRQALGAGHGQKVVLACSTWGPQSLLGREWPLLERLVTELPPGEYRTAALLHPNVWNAHGEWQIGSWLAGLGRRGLSVVSQHSDWCGALAAADVVVGDHGSLSLYGTMTGAPVLLTDVPDTGLDPASPLAELSSFAPRLRADKPLCRQLARAMATYRKAGYERVAQRISSEPGRFAVKMRSLLYRKLRLRATAARLAPRPARLPVTLRFDEPGQVTP</sequence>